<evidence type="ECO:0000256" key="3">
    <source>
        <dbReference type="ARBA" id="ARBA00023002"/>
    </source>
</evidence>
<organism evidence="6 7">
    <name type="scientific">Candidatus Dormiibacter inghamiae</name>
    <dbReference type="NCBI Taxonomy" id="3127013"/>
    <lineage>
        <taxon>Bacteria</taxon>
        <taxon>Bacillati</taxon>
        <taxon>Candidatus Dormiibacterota</taxon>
        <taxon>Candidatus Dormibacteria</taxon>
        <taxon>Candidatus Dormibacterales</taxon>
        <taxon>Candidatus Dormibacteraceae</taxon>
        <taxon>Candidatus Dormiibacter</taxon>
    </lineage>
</organism>
<dbReference type="NCBIfam" id="TIGR03856">
    <property type="entry name" value="F420_MSMEG_2906"/>
    <property type="match status" value="1"/>
</dbReference>
<dbReference type="InterPro" id="IPR011251">
    <property type="entry name" value="Luciferase-like_dom"/>
</dbReference>
<evidence type="ECO:0000313" key="6">
    <source>
        <dbReference type="EMBL" id="MBJ7603997.1"/>
    </source>
</evidence>
<dbReference type="AlphaFoldDB" id="A0A934NHU1"/>
<dbReference type="CDD" id="cd01097">
    <property type="entry name" value="Tetrahydromethanopterin_reductase"/>
    <property type="match status" value="1"/>
</dbReference>
<keyword evidence="2" id="KW-0288">FMN</keyword>
<proteinExistence type="predicted"/>
<dbReference type="GO" id="GO:0046306">
    <property type="term" value="P:alkanesulfonate catabolic process"/>
    <property type="evidence" value="ECO:0007669"/>
    <property type="project" value="TreeGrafter"/>
</dbReference>
<evidence type="ECO:0000256" key="2">
    <source>
        <dbReference type="ARBA" id="ARBA00022643"/>
    </source>
</evidence>
<evidence type="ECO:0000256" key="4">
    <source>
        <dbReference type="ARBA" id="ARBA00023033"/>
    </source>
</evidence>
<dbReference type="Gene3D" id="3.20.20.30">
    <property type="entry name" value="Luciferase-like domain"/>
    <property type="match status" value="1"/>
</dbReference>
<evidence type="ECO:0000313" key="7">
    <source>
        <dbReference type="Proteomes" id="UP000620075"/>
    </source>
</evidence>
<dbReference type="SUPFAM" id="SSF51679">
    <property type="entry name" value="Bacterial luciferase-like"/>
    <property type="match status" value="1"/>
</dbReference>
<comment type="caution">
    <text evidence="6">The sequence shown here is derived from an EMBL/GenBank/DDBJ whole genome shotgun (WGS) entry which is preliminary data.</text>
</comment>
<keyword evidence="3" id="KW-0560">Oxidoreductase</keyword>
<protein>
    <submittedName>
        <fullName evidence="6">LLM class F420-dependent oxidoreductase</fullName>
    </submittedName>
</protein>
<dbReference type="RefSeq" id="WP_338180876.1">
    <property type="nucleotide sequence ID" value="NZ_JAEKNQ010000048.1"/>
</dbReference>
<dbReference type="Pfam" id="PF00296">
    <property type="entry name" value="Bac_luciferase"/>
    <property type="match status" value="1"/>
</dbReference>
<sequence>MSEVKFGVQLHPQHTTMADMRRAWRAADELGVDSITTWDHFYPLYGDQQGAHFEGWTTLAAMAAETQRAQVGILVTCNSYRNPDLLADMARTVDHISQGRTVLGLGAGWYEHDYREYGYDFATAPERLRAFEDSLRRIKARLAKLNPPPLGRLPILIGGGGEKVTLRLVATYADMWNSVTNDVQLFRRKQAILDSWCAKVGRAPRQIERSVLFEPEQVPDPSGFIAAGAGHLIVQWRHPFSIEPIAKLRERLRQSGKEAAAAQA</sequence>
<keyword evidence="4" id="KW-0503">Monooxygenase</keyword>
<dbReference type="Proteomes" id="UP000620075">
    <property type="component" value="Unassembled WGS sequence"/>
</dbReference>
<evidence type="ECO:0000259" key="5">
    <source>
        <dbReference type="Pfam" id="PF00296"/>
    </source>
</evidence>
<feature type="domain" description="Luciferase-like" evidence="5">
    <location>
        <begin position="8"/>
        <end position="211"/>
    </location>
</feature>
<evidence type="ECO:0000256" key="1">
    <source>
        <dbReference type="ARBA" id="ARBA00022630"/>
    </source>
</evidence>
<dbReference type="PANTHER" id="PTHR42847:SF8">
    <property type="entry name" value="CONSERVED PROTEIN"/>
    <property type="match status" value="1"/>
</dbReference>
<dbReference type="EMBL" id="JAEKNQ010000048">
    <property type="protein sequence ID" value="MBJ7603997.1"/>
    <property type="molecule type" value="Genomic_DNA"/>
</dbReference>
<dbReference type="InterPro" id="IPR050172">
    <property type="entry name" value="SsuD_RutA_monooxygenase"/>
</dbReference>
<gene>
    <name evidence="6" type="ORF">JF888_12510</name>
</gene>
<dbReference type="PANTHER" id="PTHR42847">
    <property type="entry name" value="ALKANESULFONATE MONOOXYGENASE"/>
    <property type="match status" value="1"/>
</dbReference>
<accession>A0A934NHU1</accession>
<dbReference type="InterPro" id="IPR022480">
    <property type="entry name" value="F420_MSMEG2906"/>
</dbReference>
<dbReference type="InterPro" id="IPR036661">
    <property type="entry name" value="Luciferase-like_sf"/>
</dbReference>
<keyword evidence="1" id="KW-0285">Flavoprotein</keyword>
<dbReference type="GO" id="GO:0008726">
    <property type="term" value="F:alkanesulfonate monooxygenase activity"/>
    <property type="evidence" value="ECO:0007669"/>
    <property type="project" value="TreeGrafter"/>
</dbReference>
<name>A0A934NHU1_9BACT</name>
<reference evidence="6 7" key="1">
    <citation type="submission" date="2020-10" db="EMBL/GenBank/DDBJ databases">
        <title>Ca. Dormibacterota MAGs.</title>
        <authorList>
            <person name="Montgomery K."/>
        </authorList>
    </citation>
    <scope>NUCLEOTIDE SEQUENCE [LARGE SCALE GENOMIC DNA]</scope>
    <source>
        <strain evidence="6">SC8811_S16_3</strain>
    </source>
</reference>